<comment type="similarity">
    <text evidence="1">Belongs to the glycosyltransferase 2 family.</text>
</comment>
<keyword evidence="2" id="KW-0328">Glycosyltransferase</keyword>
<keyword evidence="6" id="KW-1185">Reference proteome</keyword>
<evidence type="ECO:0000313" key="6">
    <source>
        <dbReference type="Proteomes" id="UP000240912"/>
    </source>
</evidence>
<dbReference type="SUPFAM" id="SSF53448">
    <property type="entry name" value="Nucleotide-diphospho-sugar transferases"/>
    <property type="match status" value="1"/>
</dbReference>
<keyword evidence="3" id="KW-0808">Transferase</keyword>
<dbReference type="RefSeq" id="WP_107213881.1">
    <property type="nucleotide sequence ID" value="NZ_KZ686268.1"/>
</dbReference>
<feature type="domain" description="Galactosyltransferase C-terminal" evidence="4">
    <location>
        <begin position="146"/>
        <end position="193"/>
    </location>
</feature>
<dbReference type="Gene3D" id="3.90.550.10">
    <property type="entry name" value="Spore Coat Polysaccharide Biosynthesis Protein SpsA, Chain A"/>
    <property type="match status" value="1"/>
</dbReference>
<name>A0A2T3HNG2_9SPHI</name>
<reference evidence="5 6" key="1">
    <citation type="submission" date="2018-03" db="EMBL/GenBank/DDBJ databases">
        <authorList>
            <person name="Keele B.F."/>
        </authorList>
    </citation>
    <scope>NUCLEOTIDE SEQUENCE [LARGE SCALE GENOMIC DNA]</scope>
    <source>
        <strain evidence="5 6">YL28-9</strain>
    </source>
</reference>
<comment type="caution">
    <text evidence="5">The sequence shown here is derived from an EMBL/GenBank/DDBJ whole genome shotgun (WGS) entry which is preliminary data.</text>
</comment>
<dbReference type="AlphaFoldDB" id="A0A2T3HNG2"/>
<dbReference type="InterPro" id="IPR027791">
    <property type="entry name" value="Galactosyl_T_C"/>
</dbReference>
<evidence type="ECO:0000256" key="2">
    <source>
        <dbReference type="ARBA" id="ARBA00022676"/>
    </source>
</evidence>
<dbReference type="PANTHER" id="PTHR43179:SF12">
    <property type="entry name" value="GALACTOFURANOSYLTRANSFERASE GLFT2"/>
    <property type="match status" value="1"/>
</dbReference>
<sequence>MNVSVLTLVHNRNAALRNTLAGLAAGTVLPAEVIVMHLNEEPVPLPGMPFPVHQLTLYTGDSLNLAMARNRAMSCSSSDLNIFLDVDCIPALNLIERYLDCFATADDVLWSGKVRYLPEGATGSDNWLQRMHELSKPDPVRDGHDHYPYEWFWSLNFACSAAVFEKIGGFDAAFKGYGAEDTDFAFAARKNRVPLQVAAATAYHQHHSSCSPPLNHFSAIIENARVFNEKWQEWPMPGWLQAFVQLGLIRLQGNALEVLRHPTEAEITQARK</sequence>
<dbReference type="OrthoDB" id="9801954at2"/>
<accession>A0A2T3HNG2</accession>
<evidence type="ECO:0000313" key="5">
    <source>
        <dbReference type="EMBL" id="PST83947.1"/>
    </source>
</evidence>
<dbReference type="GO" id="GO:0016757">
    <property type="term" value="F:glycosyltransferase activity"/>
    <property type="evidence" value="ECO:0007669"/>
    <property type="project" value="UniProtKB-KW"/>
</dbReference>
<evidence type="ECO:0000256" key="3">
    <source>
        <dbReference type="ARBA" id="ARBA00022679"/>
    </source>
</evidence>
<protein>
    <recommendedName>
        <fullName evidence="4">Galactosyltransferase C-terminal domain-containing protein</fullName>
    </recommendedName>
</protein>
<dbReference type="Pfam" id="PF02709">
    <property type="entry name" value="Glyco_transf_7C"/>
    <property type="match status" value="1"/>
</dbReference>
<dbReference type="EMBL" id="PYLS01000004">
    <property type="protein sequence ID" value="PST83947.1"/>
    <property type="molecule type" value="Genomic_DNA"/>
</dbReference>
<evidence type="ECO:0000259" key="4">
    <source>
        <dbReference type="Pfam" id="PF02709"/>
    </source>
</evidence>
<proteinExistence type="inferred from homology"/>
<gene>
    <name evidence="5" type="ORF">C7T94_04170</name>
</gene>
<dbReference type="Proteomes" id="UP000240912">
    <property type="component" value="Unassembled WGS sequence"/>
</dbReference>
<dbReference type="InterPro" id="IPR029044">
    <property type="entry name" value="Nucleotide-diphossugar_trans"/>
</dbReference>
<organism evidence="5 6">
    <name type="scientific">Pedobacter yulinensis</name>
    <dbReference type="NCBI Taxonomy" id="2126353"/>
    <lineage>
        <taxon>Bacteria</taxon>
        <taxon>Pseudomonadati</taxon>
        <taxon>Bacteroidota</taxon>
        <taxon>Sphingobacteriia</taxon>
        <taxon>Sphingobacteriales</taxon>
        <taxon>Sphingobacteriaceae</taxon>
        <taxon>Pedobacter</taxon>
    </lineage>
</organism>
<dbReference type="PANTHER" id="PTHR43179">
    <property type="entry name" value="RHAMNOSYLTRANSFERASE WBBL"/>
    <property type="match status" value="1"/>
</dbReference>
<evidence type="ECO:0000256" key="1">
    <source>
        <dbReference type="ARBA" id="ARBA00006739"/>
    </source>
</evidence>